<dbReference type="InterPro" id="IPR026954">
    <property type="entry name" value="PknH-like_Extracell"/>
</dbReference>
<protein>
    <recommendedName>
        <fullName evidence="1">PknH-like extracellular domain-containing protein</fullName>
    </recommendedName>
</protein>
<feature type="domain" description="PknH-like extracellular" evidence="1">
    <location>
        <begin position="38"/>
        <end position="210"/>
    </location>
</feature>
<comment type="caution">
    <text evidence="2">The sequence shown here is derived from an EMBL/GenBank/DDBJ whole genome shotgun (WGS) entry which is preliminary data.</text>
</comment>
<dbReference type="PROSITE" id="PS51257">
    <property type="entry name" value="PROKAR_LIPOPROTEIN"/>
    <property type="match status" value="1"/>
</dbReference>
<sequence length="212" mass="22536">MAAIAKTCRSAFVFCCAITAFTGCWHPSTAKPGNAPPSVEALIVSVEDVRRIANDEELTARAGADLRRPPPGDVNAPGPCRAVGISDLTFVGGWSTFRSAGYSRVADDIAPSGIAPFGSVSQAVAVYPNWHAAHQALDQLESLLTACLALHDPKYAFSLDHHDSPTLRIAAQGWTHLYRVKNSVMIFVGVAGVEPAEQIATAVLQTVTDRIR</sequence>
<dbReference type="InterPro" id="IPR038232">
    <property type="entry name" value="PknH-like_Extracell_sf"/>
</dbReference>
<reference evidence="2 3" key="1">
    <citation type="submission" date="2015-10" db="EMBL/GenBank/DDBJ databases">
        <title>Mycobacterium gordonae draft genome assembly.</title>
        <authorList>
            <person name="Ustinova V."/>
            <person name="Smirnova T."/>
            <person name="Blagodatskikh K."/>
            <person name="Varlamov D."/>
            <person name="Larionova E."/>
            <person name="Chernousova L."/>
        </authorList>
    </citation>
    <scope>NUCLEOTIDE SEQUENCE [LARGE SCALE GENOMIC DNA]</scope>
    <source>
        <strain evidence="2 3">CTRI 14-8773</strain>
    </source>
</reference>
<organism evidence="2 3">
    <name type="scientific">Mycobacterium gordonae</name>
    <dbReference type="NCBI Taxonomy" id="1778"/>
    <lineage>
        <taxon>Bacteria</taxon>
        <taxon>Bacillati</taxon>
        <taxon>Actinomycetota</taxon>
        <taxon>Actinomycetes</taxon>
        <taxon>Mycobacteriales</taxon>
        <taxon>Mycobacteriaceae</taxon>
        <taxon>Mycobacterium</taxon>
    </lineage>
</organism>
<dbReference type="Proteomes" id="UP000051677">
    <property type="component" value="Unassembled WGS sequence"/>
</dbReference>
<dbReference type="AlphaFoldDB" id="A0A0Q2M5B7"/>
<gene>
    <name evidence="2" type="ORF">AO501_07410</name>
</gene>
<accession>A0A0Q2M5B7</accession>
<evidence type="ECO:0000259" key="1">
    <source>
        <dbReference type="Pfam" id="PF14032"/>
    </source>
</evidence>
<evidence type="ECO:0000313" key="3">
    <source>
        <dbReference type="Proteomes" id="UP000051677"/>
    </source>
</evidence>
<dbReference type="Pfam" id="PF14032">
    <property type="entry name" value="PknH_C"/>
    <property type="match status" value="1"/>
</dbReference>
<dbReference type="Gene3D" id="3.40.1000.70">
    <property type="entry name" value="PknH-like extracellular domain"/>
    <property type="match status" value="1"/>
</dbReference>
<evidence type="ECO:0000313" key="2">
    <source>
        <dbReference type="EMBL" id="KQH75119.1"/>
    </source>
</evidence>
<name>A0A0Q2M5B7_MYCGO</name>
<proteinExistence type="predicted"/>
<dbReference type="EMBL" id="LKTM01000387">
    <property type="protein sequence ID" value="KQH75119.1"/>
    <property type="molecule type" value="Genomic_DNA"/>
</dbReference>